<evidence type="ECO:0000313" key="8">
    <source>
        <dbReference type="Proteomes" id="UP000199019"/>
    </source>
</evidence>
<dbReference type="AlphaFoldDB" id="A0A1H9RC22"/>
<keyword evidence="3 5" id="KW-1133">Transmembrane helix</keyword>
<keyword evidence="4 5" id="KW-0472">Membrane</keyword>
<feature type="transmembrane region" description="Helical" evidence="5">
    <location>
        <begin position="256"/>
        <end position="281"/>
    </location>
</feature>
<dbReference type="Pfam" id="PF12698">
    <property type="entry name" value="ABC2_membrane_3"/>
    <property type="match status" value="1"/>
</dbReference>
<dbReference type="Proteomes" id="UP000199019">
    <property type="component" value="Unassembled WGS sequence"/>
</dbReference>
<dbReference type="InterPro" id="IPR013525">
    <property type="entry name" value="ABC2_TM"/>
</dbReference>
<keyword evidence="8" id="KW-1185">Reference proteome</keyword>
<protein>
    <submittedName>
        <fullName evidence="7">ABC-2 type transport system permease protein</fullName>
    </submittedName>
</protein>
<feature type="transmembrane region" description="Helical" evidence="5">
    <location>
        <begin position="316"/>
        <end position="334"/>
    </location>
</feature>
<gene>
    <name evidence="7" type="ORF">SAMN05216199_0927</name>
</gene>
<dbReference type="EMBL" id="FOHB01000001">
    <property type="protein sequence ID" value="SER70262.1"/>
    <property type="molecule type" value="Genomic_DNA"/>
</dbReference>
<dbReference type="GO" id="GO:0140359">
    <property type="term" value="F:ABC-type transporter activity"/>
    <property type="evidence" value="ECO:0007669"/>
    <property type="project" value="InterPro"/>
</dbReference>
<evidence type="ECO:0000256" key="4">
    <source>
        <dbReference type="ARBA" id="ARBA00023136"/>
    </source>
</evidence>
<dbReference type="STRING" id="587636.SAMN05216199_0927"/>
<reference evidence="8" key="1">
    <citation type="submission" date="2016-10" db="EMBL/GenBank/DDBJ databases">
        <authorList>
            <person name="Varghese N."/>
            <person name="Submissions S."/>
        </authorList>
    </citation>
    <scope>NUCLEOTIDE SEQUENCE [LARGE SCALE GENOMIC DNA]</scope>
    <source>
        <strain evidence="8">CGMCC 1.6963</strain>
    </source>
</reference>
<feature type="transmembrane region" description="Helical" evidence="5">
    <location>
        <begin position="24"/>
        <end position="46"/>
    </location>
</feature>
<evidence type="ECO:0000313" key="7">
    <source>
        <dbReference type="EMBL" id="SER70262.1"/>
    </source>
</evidence>
<proteinExistence type="predicted"/>
<evidence type="ECO:0000256" key="2">
    <source>
        <dbReference type="ARBA" id="ARBA00022692"/>
    </source>
</evidence>
<dbReference type="OrthoDB" id="3268959at2"/>
<feature type="transmembrane region" description="Helical" evidence="5">
    <location>
        <begin position="287"/>
        <end position="309"/>
    </location>
</feature>
<name>A0A1H9RC22_9MICO</name>
<evidence type="ECO:0000256" key="3">
    <source>
        <dbReference type="ARBA" id="ARBA00022989"/>
    </source>
</evidence>
<feature type="domain" description="ABC-2 type transporter transmembrane" evidence="6">
    <location>
        <begin position="112"/>
        <end position="362"/>
    </location>
</feature>
<organism evidence="7 8">
    <name type="scientific">Pedococcus cremeus</name>
    <dbReference type="NCBI Taxonomy" id="587636"/>
    <lineage>
        <taxon>Bacteria</taxon>
        <taxon>Bacillati</taxon>
        <taxon>Actinomycetota</taxon>
        <taxon>Actinomycetes</taxon>
        <taxon>Micrococcales</taxon>
        <taxon>Intrasporangiaceae</taxon>
        <taxon>Pedococcus</taxon>
    </lineage>
</organism>
<feature type="transmembrane region" description="Helical" evidence="5">
    <location>
        <begin position="170"/>
        <end position="195"/>
    </location>
</feature>
<accession>A0A1H9RC22</accession>
<feature type="transmembrane region" description="Helical" evidence="5">
    <location>
        <begin position="215"/>
        <end position="244"/>
    </location>
</feature>
<dbReference type="GO" id="GO:0016020">
    <property type="term" value="C:membrane"/>
    <property type="evidence" value="ECO:0007669"/>
    <property type="project" value="UniProtKB-SubCell"/>
</dbReference>
<dbReference type="RefSeq" id="WP_091755707.1">
    <property type="nucleotide sequence ID" value="NZ_FOHB01000001.1"/>
</dbReference>
<evidence type="ECO:0000259" key="6">
    <source>
        <dbReference type="Pfam" id="PF12698"/>
    </source>
</evidence>
<keyword evidence="2 5" id="KW-0812">Transmembrane</keyword>
<evidence type="ECO:0000256" key="5">
    <source>
        <dbReference type="SAM" id="Phobius"/>
    </source>
</evidence>
<evidence type="ECO:0000256" key="1">
    <source>
        <dbReference type="ARBA" id="ARBA00004141"/>
    </source>
</evidence>
<comment type="subcellular location">
    <subcellularLocation>
        <location evidence="1">Membrane</location>
        <topology evidence="1">Multi-pass membrane protein</topology>
    </subcellularLocation>
</comment>
<feature type="transmembrane region" description="Helical" evidence="5">
    <location>
        <begin position="346"/>
        <end position="368"/>
    </location>
</feature>
<sequence length="396" mass="41377">MTWWRGTGLVAQRSLLETFRSRTYRIITALLLLASAAAVVVPRLVLDQPTTYTLATVGEAPQPLRAALESAARRGDFTVEYTARADAPAVRQAVRDGDATAGLADSTLFTASEVDQTFPGLVSQAVVTLESAARLRAAGLTPEQIASLASVRPPQQVTVRRVASSERAAVGFGVGIALYLALTFAGSAISTAVAVEKSTRVSEVLLAVLRPSQVLVGTVSAVGAATLAQLLVLGVPLAVAVRLGYVGLPSVASGDLALAVVWFVLGFAVYAFLFAASAALVDKVTEASAAVAPVTTVLVIGYMLSIIVVMGDPSSAWGTVISMFPLSAPMAMPIRWSGGEVPVWQLVTAMALTAGTAVLLVYAGSAVYQRALVITGHRVRWHELFRRPSENAHAAR</sequence>